<protein>
    <submittedName>
        <fullName evidence="1">Predicted 3-hydroxylacyl-ACP dehydratase, HotDog domain</fullName>
    </submittedName>
</protein>
<sequence length="153" mass="17324">MSENKVQIEIKKYLPHLKPMLMVDAIEHICTEEVLTHFHVSDDCIFVTNNELTETGLIENAAQTCSAISGQHYFNEEPAADVQNNPSVIGFISSIKKITVYKLPEINQLIQTKAHLISQVQMPGYSICTLKVTTFHSDTLFLEGEMNLFLQKR</sequence>
<evidence type="ECO:0000313" key="2">
    <source>
        <dbReference type="Proteomes" id="UP000199634"/>
    </source>
</evidence>
<accession>A0A1H6LPE8</accession>
<dbReference type="InterPro" id="IPR016776">
    <property type="entry name" value="ApeP-like_dehydratase"/>
</dbReference>
<reference evidence="2" key="1">
    <citation type="submission" date="2016-10" db="EMBL/GenBank/DDBJ databases">
        <authorList>
            <person name="Varghese N."/>
            <person name="Submissions S."/>
        </authorList>
    </citation>
    <scope>NUCLEOTIDE SEQUENCE [LARGE SCALE GENOMIC DNA]</scope>
    <source>
        <strain evidence="2">CGMCC 1.10825</strain>
    </source>
</reference>
<dbReference type="Gene3D" id="3.10.129.10">
    <property type="entry name" value="Hotdog Thioesterase"/>
    <property type="match status" value="1"/>
</dbReference>
<evidence type="ECO:0000313" key="1">
    <source>
        <dbReference type="EMBL" id="SEH90504.1"/>
    </source>
</evidence>
<name>A0A1H6LPE8_9FLAO</name>
<dbReference type="InterPro" id="IPR029069">
    <property type="entry name" value="HotDog_dom_sf"/>
</dbReference>
<gene>
    <name evidence="1" type="ORF">SAMN02927937_02040</name>
</gene>
<dbReference type="OrthoDB" id="826697at2"/>
<dbReference type="STRING" id="1159016.SAMN02927937_02040"/>
<proteinExistence type="predicted"/>
<keyword evidence="2" id="KW-1185">Reference proteome</keyword>
<dbReference type="RefSeq" id="WP_091100023.1">
    <property type="nucleotide sequence ID" value="NZ_FNXE01000029.1"/>
</dbReference>
<dbReference type="SUPFAM" id="SSF54637">
    <property type="entry name" value="Thioesterase/thiol ester dehydrase-isomerase"/>
    <property type="match status" value="1"/>
</dbReference>
<dbReference type="Proteomes" id="UP000199634">
    <property type="component" value="Unassembled WGS sequence"/>
</dbReference>
<dbReference type="AlphaFoldDB" id="A0A1H6LPE8"/>
<dbReference type="Pfam" id="PF22817">
    <property type="entry name" value="ApeP-like"/>
    <property type="match status" value="1"/>
</dbReference>
<dbReference type="EMBL" id="FNXE01000029">
    <property type="protein sequence ID" value="SEH90504.1"/>
    <property type="molecule type" value="Genomic_DNA"/>
</dbReference>
<organism evidence="1 2">
    <name type="scientific">Paenimyroides marinum</name>
    <dbReference type="NCBI Taxonomy" id="1159016"/>
    <lineage>
        <taxon>Bacteria</taxon>
        <taxon>Pseudomonadati</taxon>
        <taxon>Bacteroidota</taxon>
        <taxon>Flavobacteriia</taxon>
        <taxon>Flavobacteriales</taxon>
        <taxon>Flavobacteriaceae</taxon>
        <taxon>Paenimyroides</taxon>
    </lineage>
</organism>